<reference evidence="6" key="1">
    <citation type="journal article" date="2013" name="PLoS ONE">
        <title>Gene expression in gut symbiotic organ of stinkbug affected by extracellular bacterial symbiont.</title>
        <authorList>
            <person name="Futahashi R."/>
            <person name="Tanaka K."/>
            <person name="Tanahashi M."/>
            <person name="Nikoh N."/>
            <person name="Kikuchi Y."/>
            <person name="Lee B.L."/>
            <person name="Fukatsu T."/>
        </authorList>
    </citation>
    <scope>NUCLEOTIDE SEQUENCE</scope>
    <source>
        <tissue evidence="6">Midgut</tissue>
    </source>
</reference>
<keyword evidence="3" id="KW-1133">Transmembrane helix</keyword>
<keyword evidence="3" id="KW-0812">Transmembrane</keyword>
<feature type="active site" description="Nucleophile" evidence="1 2">
    <location>
        <position position="120"/>
    </location>
</feature>
<dbReference type="PANTHER" id="PTHR11315">
    <property type="entry name" value="PROTEASE FAMILY C26 GAMMA-GLUTAMYL HYDROLASE"/>
    <property type="match status" value="1"/>
</dbReference>
<dbReference type="PROSITE" id="PS51275">
    <property type="entry name" value="PEPTIDASE_C26_GGH"/>
    <property type="match status" value="1"/>
</dbReference>
<dbReference type="InterPro" id="IPR017926">
    <property type="entry name" value="GATASE"/>
</dbReference>
<feature type="transmembrane region" description="Helical" evidence="3">
    <location>
        <begin position="307"/>
        <end position="325"/>
    </location>
</feature>
<dbReference type="SUPFAM" id="SSF52317">
    <property type="entry name" value="Class I glutamine amidotransferase-like"/>
    <property type="match status" value="1"/>
</dbReference>
<dbReference type="PANTHER" id="PTHR11315:SF0">
    <property type="entry name" value="FOLATE GAMMA-GLUTAMYL HYDROLASE"/>
    <property type="match status" value="1"/>
</dbReference>
<dbReference type="InterPro" id="IPR015527">
    <property type="entry name" value="Pept_C26_g-glut_hydrolase"/>
</dbReference>
<feature type="active site" evidence="2">
    <location>
        <position position="231"/>
    </location>
</feature>
<sequence>MGLIMILSSSIFMLQVAIATERPIIGILCDEIDNNPSRSFISASYVKAVEASGARVVPIFLSRNYDYYKRMVDSVNGILLPGGKALESTVGGYFDAARHIFNYTRQLHEKGAHFPLLGICLGMQALAEFSTEDYDNSNSTLERCSGVNGRMLPLKMTQSFRNSSLYGNITPQIYDILTKQNVTANYHRYCIRPDKNLTLPWHILSLNVDRERKQFISSMELPGPIAGIQFHPEKNAWEWNQEHAAFEDALLASRHFYDWLVIEARKNNHTFDDIQNEDDSLIYNYDAIYLGREQIYRFESTSTSQRLIPGQLLAIISCLLPLIVINNKYSTIR</sequence>
<protein>
    <recommendedName>
        <fullName evidence="2">folate gamma-glutamyl hydrolase</fullName>
        <ecNumber evidence="2">3.4.19.9</ecNumber>
    </recommendedName>
</protein>
<evidence type="ECO:0000256" key="3">
    <source>
        <dbReference type="SAM" id="Phobius"/>
    </source>
</evidence>
<dbReference type="Pfam" id="PF00117">
    <property type="entry name" value="GATase"/>
    <property type="match status" value="1"/>
</dbReference>
<dbReference type="Gene3D" id="3.40.50.880">
    <property type="match status" value="1"/>
</dbReference>
<dbReference type="EMBL" id="AK416894">
    <property type="protein sequence ID" value="BAN20109.1"/>
    <property type="molecule type" value="mRNA"/>
</dbReference>
<keyword evidence="2 6" id="KW-0378">Hydrolase</keyword>
<name>R4WCN9_RIPPE</name>
<dbReference type="GO" id="GO:0046900">
    <property type="term" value="P:tetrahydrofolylpolyglutamate metabolic process"/>
    <property type="evidence" value="ECO:0007669"/>
    <property type="project" value="TreeGrafter"/>
</dbReference>
<dbReference type="EC" id="3.4.19.9" evidence="2"/>
<comment type="catalytic activity">
    <reaction evidence="2">
        <text>(6S)-5,6,7,8-tetrahydrofolyl-(gamma-L-Glu)(n) + (n-1) H2O = (6S)-5,6,7,8-tetrahydrofolate + (n-1) L-glutamate</text>
        <dbReference type="Rhea" id="RHEA:56784"/>
        <dbReference type="Rhea" id="RHEA-COMP:14738"/>
        <dbReference type="ChEBI" id="CHEBI:15377"/>
        <dbReference type="ChEBI" id="CHEBI:29985"/>
        <dbReference type="ChEBI" id="CHEBI:57453"/>
        <dbReference type="ChEBI" id="CHEBI:141005"/>
        <dbReference type="EC" id="3.4.19.9"/>
    </reaction>
</comment>
<evidence type="ECO:0000259" key="5">
    <source>
        <dbReference type="Pfam" id="PF00117"/>
    </source>
</evidence>
<accession>R4WCN9</accession>
<evidence type="ECO:0000256" key="4">
    <source>
        <dbReference type="SAM" id="SignalP"/>
    </source>
</evidence>
<dbReference type="InterPro" id="IPR029062">
    <property type="entry name" value="Class_I_gatase-like"/>
</dbReference>
<proteinExistence type="evidence at transcript level"/>
<organism evidence="6">
    <name type="scientific">Riptortus pedestris</name>
    <name type="common">Bean bug</name>
    <dbReference type="NCBI Taxonomy" id="329032"/>
    <lineage>
        <taxon>Eukaryota</taxon>
        <taxon>Metazoa</taxon>
        <taxon>Ecdysozoa</taxon>
        <taxon>Arthropoda</taxon>
        <taxon>Hexapoda</taxon>
        <taxon>Insecta</taxon>
        <taxon>Pterygota</taxon>
        <taxon>Neoptera</taxon>
        <taxon>Paraneoptera</taxon>
        <taxon>Hemiptera</taxon>
        <taxon>Heteroptera</taxon>
        <taxon>Panheteroptera</taxon>
        <taxon>Pentatomomorpha</taxon>
        <taxon>Coreoidea</taxon>
        <taxon>Alydidae</taxon>
        <taxon>Riptortus</taxon>
    </lineage>
</organism>
<keyword evidence="4" id="KW-0732">Signal</keyword>
<dbReference type="AlphaFoldDB" id="R4WCN9"/>
<feature type="domain" description="Glutamine amidotransferase" evidence="5">
    <location>
        <begin position="71"/>
        <end position="240"/>
    </location>
</feature>
<dbReference type="PROSITE" id="PS51273">
    <property type="entry name" value="GATASE_TYPE_1"/>
    <property type="match status" value="1"/>
</dbReference>
<evidence type="ECO:0000256" key="1">
    <source>
        <dbReference type="PIRSR" id="PIRSR615527-1"/>
    </source>
</evidence>
<keyword evidence="3" id="KW-0472">Membrane</keyword>
<evidence type="ECO:0000313" key="6">
    <source>
        <dbReference type="EMBL" id="BAN20109.1"/>
    </source>
</evidence>
<dbReference type="GO" id="GO:0005773">
    <property type="term" value="C:vacuole"/>
    <property type="evidence" value="ECO:0007669"/>
    <property type="project" value="TreeGrafter"/>
</dbReference>
<evidence type="ECO:0000256" key="2">
    <source>
        <dbReference type="PROSITE-ProRule" id="PRU00607"/>
    </source>
</evidence>
<feature type="chain" id="PRO_5004372246" description="folate gamma-glutamyl hydrolase" evidence="4">
    <location>
        <begin position="20"/>
        <end position="333"/>
    </location>
</feature>
<feature type="signal peptide" evidence="4">
    <location>
        <begin position="1"/>
        <end position="19"/>
    </location>
</feature>
<dbReference type="GO" id="GO:0034722">
    <property type="term" value="F:gamma-glutamyl-peptidase activity"/>
    <property type="evidence" value="ECO:0007669"/>
    <property type="project" value="UniProtKB-UniRule"/>
</dbReference>
<feature type="active site" description="Proton donor" evidence="1">
    <location>
        <position position="231"/>
    </location>
</feature>